<organism evidence="2 3">
    <name type="scientific">Asanoa ishikariensis</name>
    <dbReference type="NCBI Taxonomy" id="137265"/>
    <lineage>
        <taxon>Bacteria</taxon>
        <taxon>Bacillati</taxon>
        <taxon>Actinomycetota</taxon>
        <taxon>Actinomycetes</taxon>
        <taxon>Micromonosporales</taxon>
        <taxon>Micromonosporaceae</taxon>
        <taxon>Asanoa</taxon>
    </lineage>
</organism>
<accession>A0A1H3U6Z6</accession>
<evidence type="ECO:0000313" key="2">
    <source>
        <dbReference type="EMBL" id="SDZ58254.1"/>
    </source>
</evidence>
<dbReference type="EMBL" id="FNQB01000004">
    <property type="protein sequence ID" value="SDZ58254.1"/>
    <property type="molecule type" value="Genomic_DNA"/>
</dbReference>
<evidence type="ECO:0000256" key="1">
    <source>
        <dbReference type="SAM" id="SignalP"/>
    </source>
</evidence>
<proteinExistence type="predicted"/>
<protein>
    <submittedName>
        <fullName evidence="2">Uncharacterized protein</fullName>
    </submittedName>
</protein>
<dbReference type="Proteomes" id="UP000199632">
    <property type="component" value="Unassembled WGS sequence"/>
</dbReference>
<dbReference type="AlphaFoldDB" id="A0A1H3U6Z6"/>
<sequence>MRPSLLVLLLAGLFITPLAGCAEPAADPVGSEPDGESAAPASYPGRYRVSGTVLENGEHGPRLCRGEAPDSLLPQCGGLDIVGWSWDGLDHEDQAETRWGSFEIVATFDGERLTLVEPPQSPTIQRPSPKPNLITPCPPPPGGWRVVDEAKATVNAYKEAALLADAAPGAAGNWIDQNGGTNDPRRLVLNVRFTGDLAAPEARLRAIWGGALCVSHAARSTVELNRIAAELSVVPGILSARVALPTNQVVADVYVASDARRAEVEARYGPGVVMLTGWLQPA</sequence>
<dbReference type="OrthoDB" id="5178481at2"/>
<dbReference type="RefSeq" id="WP_090800966.1">
    <property type="nucleotide sequence ID" value="NZ_BOND01000007.1"/>
</dbReference>
<keyword evidence="1" id="KW-0732">Signal</keyword>
<feature type="chain" id="PRO_5038455101" evidence="1">
    <location>
        <begin position="20"/>
        <end position="282"/>
    </location>
</feature>
<evidence type="ECO:0000313" key="3">
    <source>
        <dbReference type="Proteomes" id="UP000199632"/>
    </source>
</evidence>
<keyword evidence="3" id="KW-1185">Reference proteome</keyword>
<gene>
    <name evidence="2" type="ORF">SAMN05421684_6679</name>
</gene>
<feature type="signal peptide" evidence="1">
    <location>
        <begin position="1"/>
        <end position="19"/>
    </location>
</feature>
<name>A0A1H3U6Z6_9ACTN</name>
<reference evidence="3" key="1">
    <citation type="submission" date="2016-10" db="EMBL/GenBank/DDBJ databases">
        <authorList>
            <person name="Varghese N."/>
            <person name="Submissions S."/>
        </authorList>
    </citation>
    <scope>NUCLEOTIDE SEQUENCE [LARGE SCALE GENOMIC DNA]</scope>
    <source>
        <strain evidence="3">DSM 44718</strain>
    </source>
</reference>